<feature type="compositionally biased region" description="Low complexity" evidence="1">
    <location>
        <begin position="717"/>
        <end position="730"/>
    </location>
</feature>
<feature type="compositionally biased region" description="Low complexity" evidence="1">
    <location>
        <begin position="23"/>
        <end position="45"/>
    </location>
</feature>
<evidence type="ECO:0000256" key="1">
    <source>
        <dbReference type="SAM" id="MobiDB-lite"/>
    </source>
</evidence>
<feature type="compositionally biased region" description="Low complexity" evidence="1">
    <location>
        <begin position="586"/>
        <end position="598"/>
    </location>
</feature>
<organism evidence="2 3">
    <name type="scientific">Stylonychia lemnae</name>
    <name type="common">Ciliate</name>
    <dbReference type="NCBI Taxonomy" id="5949"/>
    <lineage>
        <taxon>Eukaryota</taxon>
        <taxon>Sar</taxon>
        <taxon>Alveolata</taxon>
        <taxon>Ciliophora</taxon>
        <taxon>Intramacronucleata</taxon>
        <taxon>Spirotrichea</taxon>
        <taxon>Stichotrichia</taxon>
        <taxon>Sporadotrichida</taxon>
        <taxon>Oxytrichidae</taxon>
        <taxon>Stylonychinae</taxon>
        <taxon>Stylonychia</taxon>
    </lineage>
</organism>
<evidence type="ECO:0000313" key="2">
    <source>
        <dbReference type="EMBL" id="CDW87238.1"/>
    </source>
</evidence>
<name>A0A078B1S3_STYLE</name>
<accession>A0A078B1S3</accession>
<feature type="region of interest" description="Disordered" evidence="1">
    <location>
        <begin position="137"/>
        <end position="156"/>
    </location>
</feature>
<dbReference type="Proteomes" id="UP000039865">
    <property type="component" value="Unassembled WGS sequence"/>
</dbReference>
<feature type="compositionally biased region" description="Polar residues" evidence="1">
    <location>
        <begin position="761"/>
        <end position="771"/>
    </location>
</feature>
<protein>
    <submittedName>
        <fullName evidence="2">Uncharacterized protein</fullName>
    </submittedName>
</protein>
<gene>
    <name evidence="2" type="primary">Contig2667.g2859</name>
    <name evidence="2" type="ORF">STYLEM_16341</name>
</gene>
<feature type="region of interest" description="Disordered" evidence="1">
    <location>
        <begin position="554"/>
        <end position="603"/>
    </location>
</feature>
<proteinExistence type="predicted"/>
<reference evidence="2 3" key="1">
    <citation type="submission" date="2014-06" db="EMBL/GenBank/DDBJ databases">
        <authorList>
            <person name="Swart Estienne"/>
        </authorList>
    </citation>
    <scope>NUCLEOTIDE SEQUENCE [LARGE SCALE GENOMIC DNA]</scope>
    <source>
        <strain evidence="2 3">130c</strain>
    </source>
</reference>
<evidence type="ECO:0000313" key="3">
    <source>
        <dbReference type="Proteomes" id="UP000039865"/>
    </source>
</evidence>
<feature type="compositionally biased region" description="Polar residues" evidence="1">
    <location>
        <begin position="260"/>
        <end position="273"/>
    </location>
</feature>
<keyword evidence="3" id="KW-1185">Reference proteome</keyword>
<dbReference type="AlphaFoldDB" id="A0A078B1S3"/>
<feature type="region of interest" description="Disordered" evidence="1">
    <location>
        <begin position="693"/>
        <end position="771"/>
    </location>
</feature>
<sequence>MRSETQIIESKQKLEGELKANKQEQQQVQNNSINQNASNQNKNIKVGTKQPSLKDLIVDQKLPEHQTHIKKQEQIIETIGRKLQQLPVIYSFSILQLDKQINQDKFRQALDELYTHDMNIKRSKKLFSIYKSKEYKQKAENPTKQSQDSNDNLNKSQRHTFSTSLHFYKRDLTPLKENYSMCPDKTPYKSNFQNYQGSLISKGFKDELLSSLGTGVKCVSSNAKNRSIQTFTIEVEKSKLKRFQSENFSSSNLNKKKPKQQASNEQNDETNGQTKRENAWSQQIKNKKKFIQQVEDNKIVKHSQNTTFQNILLYQQNMAEERMRRPSLHSDIRETFLENHLGGRLSVPTILNQQEPFYSPNPEAKDQINPRHGNLPIVISYNKNFLTQRQQEKALQTKKSNAKLLKNSQNKIQMPFDLSQQDNNGVDIRNYVDQSATPQQIPEKTFLIKDSEKQQSQINLRSTQMIMQNQGNLQISTDQKLYQAPPLRFSNFSPKSSNNIHIEEFDQMSNNGRSHNRQQFVDPQQSYQDLDYSNRMNYNNDMQRVLINSRESVEIGRQNSSRQNLDSKQGDRRPSVSRTNSKQKHQQNQNQQVMQQNKIPADDPQIRLSSSQFFSRRLLENKAKLKNSKHSNLPMAAPPSMYQKAFVQIIDPKQVQYNSTQPFQVGQGQQNIYIIQQNKVQNGPQQQITQQITYKGPRITDEDRSKSNLEKTKKRVLIPPSQLQQQQIQSSNEYTENPQSHTHPQHGNNNNNQTRLLTRQSSSNSILPKLL</sequence>
<feature type="compositionally biased region" description="Low complexity" evidence="1">
    <location>
        <begin position="748"/>
        <end position="760"/>
    </location>
</feature>
<feature type="compositionally biased region" description="Basic and acidic residues" evidence="1">
    <location>
        <begin position="698"/>
        <end position="711"/>
    </location>
</feature>
<feature type="region of interest" description="Disordered" evidence="1">
    <location>
        <begin position="244"/>
        <end position="282"/>
    </location>
</feature>
<dbReference type="InParanoid" id="A0A078B1S3"/>
<feature type="compositionally biased region" description="Polar residues" evidence="1">
    <location>
        <begin position="142"/>
        <end position="156"/>
    </location>
</feature>
<dbReference type="EMBL" id="CCKQ01015426">
    <property type="protein sequence ID" value="CDW87238.1"/>
    <property type="molecule type" value="Genomic_DNA"/>
</dbReference>
<feature type="compositionally biased region" description="Polar residues" evidence="1">
    <location>
        <begin position="731"/>
        <end position="747"/>
    </location>
</feature>
<feature type="region of interest" description="Disordered" evidence="1">
    <location>
        <begin position="19"/>
        <end position="48"/>
    </location>
</feature>
<feature type="compositionally biased region" description="Polar residues" evidence="1">
    <location>
        <begin position="557"/>
        <end position="567"/>
    </location>
</feature>